<dbReference type="EMBL" id="RYYU01000001">
    <property type="protein sequence ID" value="RUL59138.1"/>
    <property type="molecule type" value="Genomic_DNA"/>
</dbReference>
<dbReference type="Gene3D" id="2.60.120.200">
    <property type="match status" value="1"/>
</dbReference>
<dbReference type="NCBIfam" id="NF038128">
    <property type="entry name" value="choice_anch_J"/>
    <property type="match status" value="1"/>
</dbReference>
<dbReference type="RefSeq" id="WP_126678308.1">
    <property type="nucleotide sequence ID" value="NZ_RYYU01000001.1"/>
</dbReference>
<proteinExistence type="predicted"/>
<dbReference type="AlphaFoldDB" id="A0A432LJZ3"/>
<name>A0A432LJZ3_9BACT</name>
<evidence type="ECO:0000313" key="1">
    <source>
        <dbReference type="EMBL" id="RUL59138.1"/>
    </source>
</evidence>
<comment type="caution">
    <text evidence="1">The sequence shown here is derived from an EMBL/GenBank/DDBJ whole genome shotgun (WGS) entry which is preliminary data.</text>
</comment>
<accession>A0A432LJZ3</accession>
<dbReference type="InterPro" id="IPR036278">
    <property type="entry name" value="Sialidase_sf"/>
</dbReference>
<dbReference type="Proteomes" id="UP000278983">
    <property type="component" value="Unassembled WGS sequence"/>
</dbReference>
<reference evidence="1 2" key="1">
    <citation type="submission" date="2018-12" db="EMBL/GenBank/DDBJ databases">
        <title>Genome sequencing of Prevotella sp. KCOM 3155 (= JS262).</title>
        <authorList>
            <person name="Kook J.-K."/>
            <person name="Park S.-N."/>
            <person name="Lim Y.K."/>
        </authorList>
    </citation>
    <scope>NUCLEOTIDE SEQUENCE [LARGE SCALE GENOMIC DNA]</scope>
    <source>
        <strain evidence="1 2">KCOM 3155</strain>
    </source>
</reference>
<gene>
    <name evidence="1" type="ORF">EHV08_04740</name>
</gene>
<protein>
    <submittedName>
        <fullName evidence="1">Uncharacterized protein</fullName>
    </submittedName>
</protein>
<evidence type="ECO:0000313" key="2">
    <source>
        <dbReference type="Proteomes" id="UP000278983"/>
    </source>
</evidence>
<keyword evidence="2" id="KW-1185">Reference proteome</keyword>
<dbReference type="SUPFAM" id="SSF50939">
    <property type="entry name" value="Sialidases"/>
    <property type="match status" value="1"/>
</dbReference>
<dbReference type="OrthoDB" id="9815657at2"/>
<sequence length="311" mass="35858">MAPGYENQIVQDQKGRIFKKLVKPNTIANEKIAPTTKVMKAESNLEETFYEGFEGWEPSYGINWIPENWKEINTEANIPSEENLSHNVNNTWFVYTSSNMFQELTTDGEKEAFIHFGYINEAYGLHAEAQDEWLVSPVISLKEKETLHFMLQADFFNLYNCTDFDWTNHVYKNGREVVNTMKIMLSTDNGETWSEIWDLVNNVVSHLTDQECFDNSDLKIKHYDIDLSDYAGKNIQLAWRYVRDEGDWKGNSMILDGIFIKHPASTDIQGVSTGSVSYEYYDVNGTKLTDKPSKKGLYLRKGEGKTTKVML</sequence>
<organism evidence="1 2">
    <name type="scientific">Prevotella koreensis</name>
    <dbReference type="NCBI Taxonomy" id="2490854"/>
    <lineage>
        <taxon>Bacteria</taxon>
        <taxon>Pseudomonadati</taxon>
        <taxon>Bacteroidota</taxon>
        <taxon>Bacteroidia</taxon>
        <taxon>Bacteroidales</taxon>
        <taxon>Prevotellaceae</taxon>
        <taxon>Prevotella</taxon>
    </lineage>
</organism>